<reference evidence="9" key="1">
    <citation type="submission" date="2025-08" db="UniProtKB">
        <authorList>
            <consortium name="RefSeq"/>
        </authorList>
    </citation>
    <scope>IDENTIFICATION</scope>
    <source>
        <tissue evidence="9">Gonads</tissue>
    </source>
</reference>
<dbReference type="InterPro" id="IPR020529">
    <property type="entry name" value="ORC6_met/pln"/>
</dbReference>
<evidence type="ECO:0000313" key="9">
    <source>
        <dbReference type="RefSeq" id="XP_030754478.1"/>
    </source>
</evidence>
<dbReference type="RefSeq" id="XP_030754478.1">
    <property type="nucleotide sequence ID" value="XM_030898618.1"/>
</dbReference>
<dbReference type="GeneID" id="115881207"/>
<comment type="subcellular location">
    <subcellularLocation>
        <location evidence="1">Nucleus</location>
    </subcellularLocation>
</comment>
<proteinExistence type="inferred from homology"/>
<accession>A0A6J2XSJ1</accession>
<feature type="domain" description="ORC6 first cyclin-like" evidence="6">
    <location>
        <begin position="16"/>
        <end position="91"/>
    </location>
</feature>
<evidence type="ECO:0000256" key="4">
    <source>
        <dbReference type="ARBA" id="ARBA00023125"/>
    </source>
</evidence>
<dbReference type="InParanoid" id="A0A6J2XSJ1"/>
<comment type="similarity">
    <text evidence="2">Belongs to the ORC6 family.</text>
</comment>
<dbReference type="InterPro" id="IPR008721">
    <property type="entry name" value="ORC6_cyclin_first"/>
</dbReference>
<dbReference type="PANTHER" id="PTHR13394">
    <property type="entry name" value="ORIGIN RECOGNITION COMPLEX SUBUNIT 6"/>
    <property type="match status" value="1"/>
</dbReference>
<name>A0A6J2XSJ1_SITOR</name>
<keyword evidence="4" id="KW-0238">DNA-binding</keyword>
<sequence>MDRKMLKNTAERLNIYDETVINKAEEYLRIYHGKGGIKTLNDQAKTVLCFDLASTFLGKVFDKEAALPLSGLKKSQYLNNLNTVEKLLDLKKDIKISDLCVQLGCTAIKDDAEEILNKYKQLDKKIKDFEHPQYMAAAVYIACKAKKVSIEKSHIISISRLKPSQWKELVSEFEQLGLTKANMKSVSKGHIEEDIQNTEQYHTSKTEQTEEYEEYEVWKKRILEKAYAALEKEKEATLMQE</sequence>
<keyword evidence="5" id="KW-0539">Nucleus</keyword>
<dbReference type="PANTHER" id="PTHR13394:SF0">
    <property type="entry name" value="ORIGIN RECOGNITION COMPLEX SUBUNIT 6"/>
    <property type="match status" value="1"/>
</dbReference>
<evidence type="ECO:0000259" key="6">
    <source>
        <dbReference type="Pfam" id="PF05460"/>
    </source>
</evidence>
<evidence type="ECO:0000256" key="2">
    <source>
        <dbReference type="ARBA" id="ARBA00010840"/>
    </source>
</evidence>
<dbReference type="InterPro" id="IPR054113">
    <property type="entry name" value="ORC6_cyclin-like_2nd"/>
</dbReference>
<evidence type="ECO:0000313" key="8">
    <source>
        <dbReference type="Proteomes" id="UP000504635"/>
    </source>
</evidence>
<evidence type="ECO:0000259" key="7">
    <source>
        <dbReference type="Pfam" id="PF21913"/>
    </source>
</evidence>
<dbReference type="OrthoDB" id="5552484at2759"/>
<dbReference type="FunCoup" id="A0A6J2XSJ1">
    <property type="interactions" value="795"/>
</dbReference>
<dbReference type="GO" id="GO:0005664">
    <property type="term" value="C:nuclear origin of replication recognition complex"/>
    <property type="evidence" value="ECO:0007669"/>
    <property type="project" value="InterPro"/>
</dbReference>
<dbReference type="GO" id="GO:0006270">
    <property type="term" value="P:DNA replication initiation"/>
    <property type="evidence" value="ECO:0007669"/>
    <property type="project" value="TreeGrafter"/>
</dbReference>
<dbReference type="Pfam" id="PF21913">
    <property type="entry name" value="ORC6_2nd"/>
    <property type="match status" value="1"/>
</dbReference>
<feature type="domain" description="ORC6 second cyclin-like" evidence="7">
    <location>
        <begin position="94"/>
        <end position="176"/>
    </location>
</feature>
<organism evidence="8 9">
    <name type="scientific">Sitophilus oryzae</name>
    <name type="common">Rice weevil</name>
    <name type="synonym">Curculio oryzae</name>
    <dbReference type="NCBI Taxonomy" id="7048"/>
    <lineage>
        <taxon>Eukaryota</taxon>
        <taxon>Metazoa</taxon>
        <taxon>Ecdysozoa</taxon>
        <taxon>Arthropoda</taxon>
        <taxon>Hexapoda</taxon>
        <taxon>Insecta</taxon>
        <taxon>Pterygota</taxon>
        <taxon>Neoptera</taxon>
        <taxon>Endopterygota</taxon>
        <taxon>Coleoptera</taxon>
        <taxon>Polyphaga</taxon>
        <taxon>Cucujiformia</taxon>
        <taxon>Curculionidae</taxon>
        <taxon>Dryophthorinae</taxon>
        <taxon>Sitophilus</taxon>
    </lineage>
</organism>
<gene>
    <name evidence="9" type="primary">LOC115881207</name>
</gene>
<evidence type="ECO:0000256" key="3">
    <source>
        <dbReference type="ARBA" id="ARBA00022705"/>
    </source>
</evidence>
<evidence type="ECO:0000256" key="1">
    <source>
        <dbReference type="ARBA" id="ARBA00004123"/>
    </source>
</evidence>
<dbReference type="Pfam" id="PF05460">
    <property type="entry name" value="ORC6"/>
    <property type="match status" value="1"/>
</dbReference>
<dbReference type="KEGG" id="soy:115881207"/>
<evidence type="ECO:0000256" key="5">
    <source>
        <dbReference type="ARBA" id="ARBA00023242"/>
    </source>
</evidence>
<keyword evidence="3" id="KW-0235">DNA replication</keyword>
<dbReference type="GO" id="GO:0003677">
    <property type="term" value="F:DNA binding"/>
    <property type="evidence" value="ECO:0007669"/>
    <property type="project" value="UniProtKB-KW"/>
</dbReference>
<dbReference type="Proteomes" id="UP000504635">
    <property type="component" value="Unplaced"/>
</dbReference>
<keyword evidence="8" id="KW-1185">Reference proteome</keyword>
<protein>
    <submittedName>
        <fullName evidence="9">Origin recognition complex subunit 6</fullName>
    </submittedName>
</protein>
<dbReference type="AlphaFoldDB" id="A0A6J2XSJ1"/>
<dbReference type="CTD" id="23594"/>
<dbReference type="CDD" id="cd11583">
    <property type="entry name" value="Orc6_mid"/>
    <property type="match status" value="1"/>
</dbReference>
<dbReference type="Gene3D" id="1.10.472.10">
    <property type="entry name" value="Cyclin-like"/>
    <property type="match status" value="1"/>
</dbReference>